<accession>A0A8X6RXD6</accession>
<dbReference type="Proteomes" id="UP000887159">
    <property type="component" value="Unassembled WGS sequence"/>
</dbReference>
<feature type="region of interest" description="Disordered" evidence="1">
    <location>
        <begin position="136"/>
        <end position="157"/>
    </location>
</feature>
<evidence type="ECO:0000256" key="1">
    <source>
        <dbReference type="SAM" id="MobiDB-lite"/>
    </source>
</evidence>
<feature type="compositionally biased region" description="Basic and acidic residues" evidence="1">
    <location>
        <begin position="143"/>
        <end position="157"/>
    </location>
</feature>
<proteinExistence type="predicted"/>
<dbReference type="AlphaFoldDB" id="A0A8X6RXD6"/>
<comment type="caution">
    <text evidence="2">The sequence shown here is derived from an EMBL/GenBank/DDBJ whole genome shotgun (WGS) entry which is preliminary data.</text>
</comment>
<sequence>MWYQKEHGQTGPCLEEPIVLERAQIIKEGASVVHRRIQGYSSANHNGWQACADNVVANQIACCYLYFCPFYQIALKSVRRHLDAFTRGRIIGKLEKGRSVTSVAAEFSQHQLEFQTTGTAVRGSVVVVHEESHPQMTGTLSYRPEETGGRKREKSLDTRHRRLDERYRIYRGQKTARWWSVARRPVRCVP</sequence>
<gene>
    <name evidence="2" type="ORF">TNCV_3092581</name>
</gene>
<dbReference type="EMBL" id="BMAU01021239">
    <property type="protein sequence ID" value="GFY03632.1"/>
    <property type="molecule type" value="Genomic_DNA"/>
</dbReference>
<evidence type="ECO:0000313" key="2">
    <source>
        <dbReference type="EMBL" id="GFY03632.1"/>
    </source>
</evidence>
<keyword evidence="3" id="KW-1185">Reference proteome</keyword>
<evidence type="ECO:0000313" key="3">
    <source>
        <dbReference type="Proteomes" id="UP000887159"/>
    </source>
</evidence>
<organism evidence="2 3">
    <name type="scientific">Trichonephila clavipes</name>
    <name type="common">Golden silk orbweaver</name>
    <name type="synonym">Nephila clavipes</name>
    <dbReference type="NCBI Taxonomy" id="2585209"/>
    <lineage>
        <taxon>Eukaryota</taxon>
        <taxon>Metazoa</taxon>
        <taxon>Ecdysozoa</taxon>
        <taxon>Arthropoda</taxon>
        <taxon>Chelicerata</taxon>
        <taxon>Arachnida</taxon>
        <taxon>Araneae</taxon>
        <taxon>Araneomorphae</taxon>
        <taxon>Entelegynae</taxon>
        <taxon>Araneoidea</taxon>
        <taxon>Nephilidae</taxon>
        <taxon>Trichonephila</taxon>
    </lineage>
</organism>
<reference evidence="2" key="1">
    <citation type="submission" date="2020-08" db="EMBL/GenBank/DDBJ databases">
        <title>Multicomponent nature underlies the extraordinary mechanical properties of spider dragline silk.</title>
        <authorList>
            <person name="Kono N."/>
            <person name="Nakamura H."/>
            <person name="Mori M."/>
            <person name="Yoshida Y."/>
            <person name="Ohtoshi R."/>
            <person name="Malay A.D."/>
            <person name="Moran D.A.P."/>
            <person name="Tomita M."/>
            <person name="Numata K."/>
            <person name="Arakawa K."/>
        </authorList>
    </citation>
    <scope>NUCLEOTIDE SEQUENCE</scope>
</reference>
<protein>
    <submittedName>
        <fullName evidence="2">Uncharacterized protein</fullName>
    </submittedName>
</protein>
<name>A0A8X6RXD6_TRICX</name>